<dbReference type="PANTHER" id="PTHR36974">
    <property type="entry name" value="MEMBRANE PROTEIN-RELATED"/>
    <property type="match status" value="1"/>
</dbReference>
<dbReference type="PANTHER" id="PTHR36974:SF1">
    <property type="entry name" value="DOXX FAMILY MEMBRANE PROTEIN"/>
    <property type="match status" value="1"/>
</dbReference>
<reference evidence="1 3" key="1">
    <citation type="submission" date="2014-03" db="EMBL/GenBank/DDBJ databases">
        <title>Complete genome sequence of the Radio-Resistant Rubrobacter radiotolerans RSPS-4.</title>
        <authorList>
            <person name="Egas C.C."/>
            <person name="Barroso C.C."/>
            <person name="Froufe H.J.C."/>
            <person name="Pacheco J.J."/>
            <person name="Albuquerque L.L."/>
            <person name="da Costa M.M.S."/>
        </authorList>
    </citation>
    <scope>NUCLEOTIDE SEQUENCE [LARGE SCALE GENOMIC DNA]</scope>
    <source>
        <strain evidence="1 3">RSPS-4</strain>
    </source>
</reference>
<evidence type="ECO:0000313" key="3">
    <source>
        <dbReference type="Proteomes" id="UP000025229"/>
    </source>
</evidence>
<protein>
    <submittedName>
        <fullName evidence="1">Putative membrane protein</fullName>
    </submittedName>
</protein>
<accession>A0A023X031</accession>
<dbReference type="AlphaFoldDB" id="A0A023X031"/>
<sequence length="125" mass="13365">MPGAHRLRRYAPKALAALFLASGTAHFLRPEPFVRIVPRALPAPGALVYASGAAELVLAAGLLARRGWSGPASAALLVAVFPANVQMLLDLRERYGARSLPAALAWARLPLQLPLVWAALQVREK</sequence>
<dbReference type="Proteomes" id="UP000025229">
    <property type="component" value="Chromosome"/>
</dbReference>
<dbReference type="KEGG" id="rrd:RradSPS_0400"/>
<organism evidence="1 3">
    <name type="scientific">Rubrobacter radiotolerans</name>
    <name type="common">Arthrobacter radiotolerans</name>
    <dbReference type="NCBI Taxonomy" id="42256"/>
    <lineage>
        <taxon>Bacteria</taxon>
        <taxon>Bacillati</taxon>
        <taxon>Actinomycetota</taxon>
        <taxon>Rubrobacteria</taxon>
        <taxon>Rubrobacterales</taxon>
        <taxon>Rubrobacteraceae</taxon>
        <taxon>Rubrobacter</taxon>
    </lineage>
</organism>
<reference evidence="2" key="2">
    <citation type="submission" date="2023-11" db="EMBL/GenBank/DDBJ databases">
        <title>MicrobeMod: A computational toolkit for identifying prokaryotic methylation and restriction-modification with nanopore sequencing.</title>
        <authorList>
            <person name="Crits-Christoph A."/>
            <person name="Kang S.C."/>
            <person name="Lee H."/>
            <person name="Ostrov N."/>
        </authorList>
    </citation>
    <scope>NUCLEOTIDE SEQUENCE</scope>
    <source>
        <strain evidence="2">ATCC 51242</strain>
    </source>
</reference>
<dbReference type="PATRIC" id="fig|42256.3.peg.405"/>
<proteinExistence type="predicted"/>
<dbReference type="Proteomes" id="UP001281130">
    <property type="component" value="Unassembled WGS sequence"/>
</dbReference>
<gene>
    <name evidence="1" type="ORF">RradSPS_0400</name>
    <name evidence="2" type="ORF">SIL72_03535</name>
</gene>
<keyword evidence="3" id="KW-1185">Reference proteome</keyword>
<dbReference type="OrthoDB" id="3267646at2"/>
<dbReference type="STRING" id="42256.RradSPS_0400"/>
<evidence type="ECO:0000313" key="1">
    <source>
        <dbReference type="EMBL" id="AHY45683.1"/>
    </source>
</evidence>
<dbReference type="EMBL" id="JAWXXX010000001">
    <property type="protein sequence ID" value="MDX5893097.1"/>
    <property type="molecule type" value="Genomic_DNA"/>
</dbReference>
<dbReference type="HOGENOM" id="CLU_128738_1_1_11"/>
<name>A0A023X031_RUBRA</name>
<evidence type="ECO:0000313" key="2">
    <source>
        <dbReference type="EMBL" id="MDX5893097.1"/>
    </source>
</evidence>
<dbReference type="RefSeq" id="WP_038680334.1">
    <property type="nucleotide sequence ID" value="NZ_CP007514.1"/>
</dbReference>
<dbReference type="eggNOG" id="COG4270">
    <property type="taxonomic scope" value="Bacteria"/>
</dbReference>
<dbReference type="EMBL" id="CP007514">
    <property type="protein sequence ID" value="AHY45683.1"/>
    <property type="molecule type" value="Genomic_DNA"/>
</dbReference>